<evidence type="ECO:0000313" key="8">
    <source>
        <dbReference type="Proteomes" id="UP000070366"/>
    </source>
</evidence>
<sequence>MNQKEIAKKAGVSVATISRVINGEEGVSQEKRQKILELLDKYAYVRDINAKNLRTSRSKAIGFLISNFENPFFVSMYQGLEAVCRKNGYNIIIGNTNEDIRQEQEAIDLFLSYRVAGIVASFVDPQETTLRKIKNFGSNIIALDRQQKNIEADTVTMDSFAGAKMQVDYLAGLGHKRIAVIHGTTTNLPGEERLNGYMAAMEEHGLEVLPNYVASGFFNEEEAYAATVQLMGQNPRPTALITHNNLMCIGAYKALKDLNIKIPQDVSLIGFDDFDFADYLEPSLTLIDRPLKTMGEIAGKMLIERIEGKYSGKARLVVFPAKLRVNHSCARAERIIQE</sequence>
<dbReference type="SUPFAM" id="SSF53822">
    <property type="entry name" value="Periplasmic binding protein-like I"/>
    <property type="match status" value="1"/>
</dbReference>
<evidence type="ECO:0000313" key="7">
    <source>
        <dbReference type="EMBL" id="KXK64630.1"/>
    </source>
</evidence>
<dbReference type="SUPFAM" id="SSF47413">
    <property type="entry name" value="lambda repressor-like DNA-binding domains"/>
    <property type="match status" value="1"/>
</dbReference>
<keyword evidence="8" id="KW-1185">Reference proteome</keyword>
<proteinExistence type="predicted"/>
<gene>
    <name evidence="7" type="ORF">HMPREF3293_02710</name>
</gene>
<keyword evidence="2" id="KW-0805">Transcription regulation</keyword>
<evidence type="ECO:0000256" key="2">
    <source>
        <dbReference type="ARBA" id="ARBA00023015"/>
    </source>
</evidence>
<protein>
    <submittedName>
        <fullName evidence="7">Sugar-binding domain protein</fullName>
    </submittedName>
</protein>
<reference evidence="7 8" key="1">
    <citation type="submission" date="2016-02" db="EMBL/GenBank/DDBJ databases">
        <authorList>
            <person name="Wen L."/>
            <person name="He K."/>
            <person name="Yang H."/>
        </authorList>
    </citation>
    <scope>NUCLEOTIDE SEQUENCE [LARGE SCALE GENOMIC DNA]</scope>
    <source>
        <strain evidence="7 8">DSM 22607</strain>
    </source>
</reference>
<dbReference type="STRING" id="626937.HMPREF3293_02710"/>
<evidence type="ECO:0000259" key="6">
    <source>
        <dbReference type="PROSITE" id="PS50943"/>
    </source>
</evidence>
<dbReference type="Gene3D" id="1.10.260.40">
    <property type="entry name" value="lambda repressor-like DNA-binding domains"/>
    <property type="match status" value="1"/>
</dbReference>
<dbReference type="AlphaFoldDB" id="A0A136Q1R9"/>
<evidence type="ECO:0000256" key="1">
    <source>
        <dbReference type="ARBA" id="ARBA00022491"/>
    </source>
</evidence>
<evidence type="ECO:0000259" key="5">
    <source>
        <dbReference type="PROSITE" id="PS50932"/>
    </source>
</evidence>
<evidence type="ECO:0000256" key="3">
    <source>
        <dbReference type="ARBA" id="ARBA00023125"/>
    </source>
</evidence>
<feature type="domain" description="HTH lacI-type" evidence="5">
    <location>
        <begin position="1"/>
        <end position="55"/>
    </location>
</feature>
<dbReference type="InterPro" id="IPR000843">
    <property type="entry name" value="HTH_LacI"/>
</dbReference>
<dbReference type="KEGG" id="cmiu:B1H56_07800"/>
<dbReference type="Pfam" id="PF00532">
    <property type="entry name" value="Peripla_BP_1"/>
    <property type="match status" value="1"/>
</dbReference>
<dbReference type="EMBL" id="LSZW01000064">
    <property type="protein sequence ID" value="KXK64630.1"/>
    <property type="molecule type" value="Genomic_DNA"/>
</dbReference>
<dbReference type="RefSeq" id="WP_066521828.1">
    <property type="nucleotide sequence ID" value="NZ_CABMOF010000006.1"/>
</dbReference>
<accession>A0A136Q1R9</accession>
<organism evidence="7 8">
    <name type="scientific">Christensenella minuta</name>
    <dbReference type="NCBI Taxonomy" id="626937"/>
    <lineage>
        <taxon>Bacteria</taxon>
        <taxon>Bacillati</taxon>
        <taxon>Bacillota</taxon>
        <taxon>Clostridia</taxon>
        <taxon>Christensenellales</taxon>
        <taxon>Christensenellaceae</taxon>
        <taxon>Christensenella</taxon>
    </lineage>
</organism>
<dbReference type="InterPro" id="IPR028082">
    <property type="entry name" value="Peripla_BP_I"/>
</dbReference>
<dbReference type="Pfam" id="PF00356">
    <property type="entry name" value="LacI"/>
    <property type="match status" value="1"/>
</dbReference>
<evidence type="ECO:0000256" key="4">
    <source>
        <dbReference type="ARBA" id="ARBA00023163"/>
    </source>
</evidence>
<keyword evidence="3" id="KW-0238">DNA-binding</keyword>
<dbReference type="CDD" id="cd06267">
    <property type="entry name" value="PBP1_LacI_sugar_binding-like"/>
    <property type="match status" value="1"/>
</dbReference>
<feature type="domain" description="HTH cro/C1-type" evidence="6">
    <location>
        <begin position="1"/>
        <end position="45"/>
    </location>
</feature>
<dbReference type="GO" id="GO:0000976">
    <property type="term" value="F:transcription cis-regulatory region binding"/>
    <property type="evidence" value="ECO:0007669"/>
    <property type="project" value="TreeGrafter"/>
</dbReference>
<dbReference type="PANTHER" id="PTHR30146">
    <property type="entry name" value="LACI-RELATED TRANSCRIPTIONAL REPRESSOR"/>
    <property type="match status" value="1"/>
</dbReference>
<dbReference type="PATRIC" id="fig|626937.4.peg.2670"/>
<dbReference type="SMART" id="SM00354">
    <property type="entry name" value="HTH_LACI"/>
    <property type="match status" value="1"/>
</dbReference>
<dbReference type="PROSITE" id="PS50932">
    <property type="entry name" value="HTH_LACI_2"/>
    <property type="match status" value="1"/>
</dbReference>
<dbReference type="OrthoDB" id="43195at2"/>
<dbReference type="GO" id="GO:0003700">
    <property type="term" value="F:DNA-binding transcription factor activity"/>
    <property type="evidence" value="ECO:0007669"/>
    <property type="project" value="TreeGrafter"/>
</dbReference>
<dbReference type="PROSITE" id="PS50943">
    <property type="entry name" value="HTH_CROC1"/>
    <property type="match status" value="1"/>
</dbReference>
<dbReference type="InterPro" id="IPR010982">
    <property type="entry name" value="Lambda_DNA-bd_dom_sf"/>
</dbReference>
<dbReference type="Gene3D" id="3.40.50.2300">
    <property type="match status" value="2"/>
</dbReference>
<dbReference type="InterPro" id="IPR001761">
    <property type="entry name" value="Peripla_BP/Lac1_sug-bd_dom"/>
</dbReference>
<dbReference type="Proteomes" id="UP000070366">
    <property type="component" value="Unassembled WGS sequence"/>
</dbReference>
<name>A0A136Q1R9_9FIRM</name>
<keyword evidence="1" id="KW-0678">Repressor</keyword>
<comment type="caution">
    <text evidence="7">The sequence shown here is derived from an EMBL/GenBank/DDBJ whole genome shotgun (WGS) entry which is preliminary data.</text>
</comment>
<dbReference type="InterPro" id="IPR001387">
    <property type="entry name" value="Cro/C1-type_HTH"/>
</dbReference>
<keyword evidence="4" id="KW-0804">Transcription</keyword>
<dbReference type="CDD" id="cd01392">
    <property type="entry name" value="HTH_LacI"/>
    <property type="match status" value="1"/>
</dbReference>
<dbReference type="PANTHER" id="PTHR30146:SF148">
    <property type="entry name" value="HTH-TYPE TRANSCRIPTIONAL REPRESSOR PURR-RELATED"/>
    <property type="match status" value="1"/>
</dbReference>